<reference evidence="1" key="1">
    <citation type="submission" date="2025-08" db="UniProtKB">
        <authorList>
            <consortium name="Ensembl"/>
        </authorList>
    </citation>
    <scope>IDENTIFICATION</scope>
</reference>
<dbReference type="GO" id="GO:0005078">
    <property type="term" value="F:MAP-kinase scaffold activity"/>
    <property type="evidence" value="ECO:0007669"/>
    <property type="project" value="InterPro"/>
</dbReference>
<accession>A0A8C6X5U9</accession>
<dbReference type="GO" id="GO:0016192">
    <property type="term" value="P:vesicle-mediated transport"/>
    <property type="evidence" value="ECO:0007669"/>
    <property type="project" value="TreeGrafter"/>
</dbReference>
<dbReference type="GO" id="GO:0030159">
    <property type="term" value="F:signaling receptor complex adaptor activity"/>
    <property type="evidence" value="ECO:0007669"/>
    <property type="project" value="TreeGrafter"/>
</dbReference>
<dbReference type="Gene3D" id="2.130.10.10">
    <property type="entry name" value="YVTN repeat-like/Quinoprotein amine dehydrogenase"/>
    <property type="match status" value="1"/>
</dbReference>
<dbReference type="GO" id="GO:0008432">
    <property type="term" value="F:JUN kinase binding"/>
    <property type="evidence" value="ECO:0007669"/>
    <property type="project" value="TreeGrafter"/>
</dbReference>
<reference evidence="1" key="2">
    <citation type="submission" date="2025-09" db="UniProtKB">
        <authorList>
            <consortium name="Ensembl"/>
        </authorList>
    </citation>
    <scope>IDENTIFICATION</scope>
</reference>
<dbReference type="InterPro" id="IPR011047">
    <property type="entry name" value="Quinoprotein_ADH-like_sf"/>
</dbReference>
<evidence type="ECO:0000313" key="2">
    <source>
        <dbReference type="Proteomes" id="UP000694559"/>
    </source>
</evidence>
<name>A0A8C6X5U9_NAJNA</name>
<dbReference type="PANTHER" id="PTHR13886:SF7">
    <property type="entry name" value="C-JUN-AMINO-TERMINAL KINASE-INTERACTING PROTEIN 4-LIKE ISOFORM X1"/>
    <property type="match status" value="1"/>
</dbReference>
<dbReference type="Pfam" id="PF19056">
    <property type="entry name" value="WD40_2"/>
    <property type="match status" value="1"/>
</dbReference>
<evidence type="ECO:0000313" key="1">
    <source>
        <dbReference type="Ensembl" id="ENSNNAP00000009431.1"/>
    </source>
</evidence>
<sequence>MEAVGTGPTVWIGTQEGCIYIHSTVTDWRHCQGKARLKEAVHCIVHTQGRVVAALADGSLAIFHRNADRNWELYSPRLVQLGRPRRSIRCIIPVFNWLWCGYGNRIYVLNPRTARIQVMTSHPERHVRHMAAAGGGIWISVRLETTLRLLHAETGQPLQEVELEPFISRTFGKWLVSLALNISALGAFGKRLWVGTSGGTIISVPFVSGKQTSPLLIVGKFIATSPSAGIPLCAMEQAQISYHGHRDAVRFFVSVPGSLQEMSKTHFLIFQEVLPMCMTVRQNITSFFPEMFIDFPGMGETTEMEEGSGGCDKQARTLKYKLSGCVIYLLGYRPKDNLS</sequence>
<dbReference type="GeneTree" id="ENSGT00940000153496"/>
<organism evidence="1 2">
    <name type="scientific">Naja naja</name>
    <name type="common">Indian cobra</name>
    <dbReference type="NCBI Taxonomy" id="35670"/>
    <lineage>
        <taxon>Eukaryota</taxon>
        <taxon>Metazoa</taxon>
        <taxon>Chordata</taxon>
        <taxon>Craniata</taxon>
        <taxon>Vertebrata</taxon>
        <taxon>Euteleostomi</taxon>
        <taxon>Lepidosauria</taxon>
        <taxon>Squamata</taxon>
        <taxon>Bifurcata</taxon>
        <taxon>Unidentata</taxon>
        <taxon>Episquamata</taxon>
        <taxon>Toxicofera</taxon>
        <taxon>Serpentes</taxon>
        <taxon>Colubroidea</taxon>
        <taxon>Elapidae</taxon>
        <taxon>Elapinae</taxon>
        <taxon>Naja</taxon>
    </lineage>
</organism>
<dbReference type="Ensembl" id="ENSNNAT00000009887.1">
    <property type="protein sequence ID" value="ENSNNAP00000009431.1"/>
    <property type="gene ID" value="ENSNNAG00000006322.1"/>
</dbReference>
<protein>
    <submittedName>
        <fullName evidence="1">Uncharacterized protein</fullName>
    </submittedName>
</protein>
<dbReference type="OrthoDB" id="10256043at2759"/>
<dbReference type="OMA" id="LPMCMTV"/>
<dbReference type="Proteomes" id="UP000694559">
    <property type="component" value="Unplaced"/>
</dbReference>
<dbReference type="GO" id="GO:0005737">
    <property type="term" value="C:cytoplasm"/>
    <property type="evidence" value="ECO:0007669"/>
    <property type="project" value="TreeGrafter"/>
</dbReference>
<proteinExistence type="predicted"/>
<dbReference type="PANTHER" id="PTHR13886">
    <property type="entry name" value="JNK/SAPK-ASSOCIATED PROTEIN"/>
    <property type="match status" value="1"/>
</dbReference>
<dbReference type="InterPro" id="IPR039911">
    <property type="entry name" value="JIP3/JIP4"/>
</dbReference>
<dbReference type="InterPro" id="IPR015943">
    <property type="entry name" value="WD40/YVTN_repeat-like_dom_sf"/>
</dbReference>
<dbReference type="SUPFAM" id="SSF50998">
    <property type="entry name" value="Quinoprotein alcohol dehydrogenase-like"/>
    <property type="match status" value="1"/>
</dbReference>
<dbReference type="GO" id="GO:0019894">
    <property type="term" value="F:kinesin binding"/>
    <property type="evidence" value="ECO:0007669"/>
    <property type="project" value="TreeGrafter"/>
</dbReference>
<keyword evidence="2" id="KW-1185">Reference proteome</keyword>
<dbReference type="AlphaFoldDB" id="A0A8C6X5U9"/>